<feature type="compositionally biased region" description="Basic and acidic residues" evidence="1">
    <location>
        <begin position="68"/>
        <end position="82"/>
    </location>
</feature>
<proteinExistence type="predicted"/>
<gene>
    <name evidence="2" type="ORF">GCM10010371_48880</name>
</gene>
<organism evidence="2 3">
    <name type="scientific">Streptomyces subrutilus</name>
    <dbReference type="NCBI Taxonomy" id="36818"/>
    <lineage>
        <taxon>Bacteria</taxon>
        <taxon>Bacillati</taxon>
        <taxon>Actinomycetota</taxon>
        <taxon>Actinomycetes</taxon>
        <taxon>Kitasatosporales</taxon>
        <taxon>Streptomycetaceae</taxon>
        <taxon>Streptomyces</taxon>
    </lineage>
</organism>
<reference evidence="2" key="1">
    <citation type="journal article" date="2014" name="Int. J. Syst. Evol. Microbiol.">
        <title>Complete genome sequence of Corynebacterium casei LMG S-19264T (=DSM 44701T), isolated from a smear-ripened cheese.</title>
        <authorList>
            <consortium name="US DOE Joint Genome Institute (JGI-PGF)"/>
            <person name="Walter F."/>
            <person name="Albersmeier A."/>
            <person name="Kalinowski J."/>
            <person name="Ruckert C."/>
        </authorList>
    </citation>
    <scope>NUCLEOTIDE SEQUENCE</scope>
    <source>
        <strain evidence="2">JCM 4834</strain>
    </source>
</reference>
<feature type="region of interest" description="Disordered" evidence="1">
    <location>
        <begin position="1"/>
        <end position="89"/>
    </location>
</feature>
<evidence type="ECO:0000256" key="1">
    <source>
        <dbReference type="SAM" id="MobiDB-lite"/>
    </source>
</evidence>
<accession>A0A918VB54</accession>
<name>A0A918VB54_9ACTN</name>
<dbReference type="AlphaFoldDB" id="A0A918VB54"/>
<dbReference type="Proteomes" id="UP000634660">
    <property type="component" value="Unassembled WGS sequence"/>
</dbReference>
<evidence type="ECO:0000313" key="2">
    <source>
        <dbReference type="EMBL" id="GGZ83334.1"/>
    </source>
</evidence>
<sequence>MVPKKRIGSGSGPPGAAWGAGVGGWSRWSSLTPSIIPRRVAPPGPVSRGGPRRPARSTPAPPGTGLRPDPRLTRRRGWDGRARRGGGRG</sequence>
<reference evidence="2" key="2">
    <citation type="submission" date="2020-09" db="EMBL/GenBank/DDBJ databases">
        <authorList>
            <person name="Sun Q."/>
            <person name="Ohkuma M."/>
        </authorList>
    </citation>
    <scope>NUCLEOTIDE SEQUENCE</scope>
    <source>
        <strain evidence="2">JCM 4834</strain>
    </source>
</reference>
<evidence type="ECO:0000313" key="3">
    <source>
        <dbReference type="Proteomes" id="UP000634660"/>
    </source>
</evidence>
<protein>
    <submittedName>
        <fullName evidence="2">Uncharacterized protein</fullName>
    </submittedName>
</protein>
<feature type="compositionally biased region" description="Gly residues" evidence="1">
    <location>
        <begin position="9"/>
        <end position="24"/>
    </location>
</feature>
<comment type="caution">
    <text evidence="2">The sequence shown here is derived from an EMBL/GenBank/DDBJ whole genome shotgun (WGS) entry which is preliminary data.</text>
</comment>
<dbReference type="EMBL" id="BMVX01000020">
    <property type="protein sequence ID" value="GGZ83334.1"/>
    <property type="molecule type" value="Genomic_DNA"/>
</dbReference>